<dbReference type="Pfam" id="PF08280">
    <property type="entry name" value="HTH_Mga"/>
    <property type="match status" value="1"/>
</dbReference>
<keyword evidence="6" id="KW-1185">Reference proteome</keyword>
<proteinExistence type="predicted"/>
<dbReference type="InterPro" id="IPR036388">
    <property type="entry name" value="WH-like_DNA-bd_sf"/>
</dbReference>
<reference evidence="5 6" key="1">
    <citation type="submission" date="2017-05" db="EMBL/GenBank/DDBJ databases">
        <title>Vagococcus spp. assemblies.</title>
        <authorList>
            <person name="Gulvik C.A."/>
        </authorList>
    </citation>
    <scope>NUCLEOTIDE SEQUENCE [LARGE SCALE GENOMIC DNA]</scope>
    <source>
        <strain evidence="5 6">NCFB 2777</strain>
    </source>
</reference>
<evidence type="ECO:0000256" key="2">
    <source>
        <dbReference type="ARBA" id="ARBA00023163"/>
    </source>
</evidence>
<dbReference type="InterPro" id="IPR036390">
    <property type="entry name" value="WH_DNA-bd_sf"/>
</dbReference>
<protein>
    <recommendedName>
        <fullName evidence="7">Mga helix-turn-helix domain-containing protein</fullName>
    </recommendedName>
</protein>
<dbReference type="InterPro" id="IPR050661">
    <property type="entry name" value="BglG_antiterminators"/>
</dbReference>
<gene>
    <name evidence="5" type="ORF">CBF35_00585</name>
</gene>
<dbReference type="InterPro" id="IPR007737">
    <property type="entry name" value="Mga_HTH"/>
</dbReference>
<dbReference type="OrthoDB" id="2080269at2"/>
<dbReference type="Proteomes" id="UP000287239">
    <property type="component" value="Unassembled WGS sequence"/>
</dbReference>
<dbReference type="PANTHER" id="PTHR30185">
    <property type="entry name" value="CRYPTIC BETA-GLUCOSIDE BGL OPERON ANTITERMINATOR"/>
    <property type="match status" value="1"/>
</dbReference>
<dbReference type="Pfam" id="PF05043">
    <property type="entry name" value="Mga"/>
    <property type="match status" value="1"/>
</dbReference>
<dbReference type="GeneID" id="98566848"/>
<dbReference type="EMBL" id="NGJU01000001">
    <property type="protein sequence ID" value="RST97823.1"/>
    <property type="molecule type" value="Genomic_DNA"/>
</dbReference>
<accession>A0A429ZVM8</accession>
<keyword evidence="1" id="KW-0805">Transcription regulation</keyword>
<sequence>MRSVLDAPSQRQIKIIEFLTSSDGWVTIGNLAKSLGVATKTINEDISIIRESWGEELNIESSFVYGIRINQASSSILLMIFSDIFNESLSVKWIELVFYTPYKDLKYYAEKLHVSQSTLYRLRTKINKFFENYGIYLNSHQSVYYFTADNEIVYRKIMITILTEVSGVFLLEMIGENILTNLQKRTNQDVLKKYVDKHNLNIYYFTVFYYVSLVRENQGFNVEKRPTSEFKGKPPSSNYLLFLISHFPRLKEEQINNIESDIIFHLEGWENTEQKESVNKMINQFVNELFEFLGLLYTIEQFKIFEGVLNTLYLEQTNFGVPFSKLFNRFAYFSVKLQKEKPSLYKYLVSQFTKLSTELGIDFITYIDIIIYCLVTTIPEVVLYNKAQKILVVSDFSEKHAKFIVERLSYRVSTKQYSSILFDHTTKDKLSQINLRDYQFIVSNCLVNGDCVDIILIDDYPTYKDISRVNYQINLFCQ</sequence>
<feature type="domain" description="Mga helix-turn-helix" evidence="3">
    <location>
        <begin position="79"/>
        <end position="138"/>
    </location>
</feature>
<evidence type="ECO:0000313" key="6">
    <source>
        <dbReference type="Proteomes" id="UP000287239"/>
    </source>
</evidence>
<name>A0A429ZVM8_9ENTE</name>
<feature type="domain" description="M protein trans-acting positive regulator (MGA) HTH" evidence="4">
    <location>
        <begin position="10"/>
        <end position="61"/>
    </location>
</feature>
<dbReference type="RefSeq" id="WP_126777944.1">
    <property type="nucleotide sequence ID" value="NZ_NGJU01000001.1"/>
</dbReference>
<dbReference type="Gene3D" id="1.10.10.10">
    <property type="entry name" value="Winged helix-like DNA-binding domain superfamily/Winged helix DNA-binding domain"/>
    <property type="match status" value="1"/>
</dbReference>
<dbReference type="InterPro" id="IPR013199">
    <property type="entry name" value="HTH_Mga_DNA-bd_dom"/>
</dbReference>
<comment type="caution">
    <text evidence="5">The sequence shown here is derived from an EMBL/GenBank/DDBJ whole genome shotgun (WGS) entry which is preliminary data.</text>
</comment>
<dbReference type="PANTHER" id="PTHR30185:SF18">
    <property type="entry name" value="TRANSCRIPTIONAL REGULATOR MTLR"/>
    <property type="match status" value="1"/>
</dbReference>
<evidence type="ECO:0000256" key="1">
    <source>
        <dbReference type="ARBA" id="ARBA00023015"/>
    </source>
</evidence>
<organism evidence="5 6">
    <name type="scientific">Vagococcus salmoninarum</name>
    <dbReference type="NCBI Taxonomy" id="2739"/>
    <lineage>
        <taxon>Bacteria</taxon>
        <taxon>Bacillati</taxon>
        <taxon>Bacillota</taxon>
        <taxon>Bacilli</taxon>
        <taxon>Lactobacillales</taxon>
        <taxon>Enterococcaceae</taxon>
        <taxon>Vagococcus</taxon>
    </lineage>
</organism>
<evidence type="ECO:0000259" key="3">
    <source>
        <dbReference type="Pfam" id="PF05043"/>
    </source>
</evidence>
<dbReference type="SUPFAM" id="SSF46785">
    <property type="entry name" value="Winged helix' DNA-binding domain"/>
    <property type="match status" value="1"/>
</dbReference>
<keyword evidence="2" id="KW-0804">Transcription</keyword>
<evidence type="ECO:0000259" key="4">
    <source>
        <dbReference type="Pfam" id="PF08280"/>
    </source>
</evidence>
<dbReference type="AlphaFoldDB" id="A0A429ZVM8"/>
<evidence type="ECO:0008006" key="7">
    <source>
        <dbReference type="Google" id="ProtNLM"/>
    </source>
</evidence>
<evidence type="ECO:0000313" key="5">
    <source>
        <dbReference type="EMBL" id="RST97823.1"/>
    </source>
</evidence>